<keyword evidence="2" id="KW-0479">Metal-binding</keyword>
<dbReference type="PANTHER" id="PTHR10869">
    <property type="entry name" value="PROLYL 4-HYDROXYLASE ALPHA SUBUNIT"/>
    <property type="match status" value="1"/>
</dbReference>
<evidence type="ECO:0000313" key="8">
    <source>
        <dbReference type="EMBL" id="CAC5368711.1"/>
    </source>
</evidence>
<keyword evidence="3" id="KW-0847">Vitamin C</keyword>
<dbReference type="EMBL" id="CACVKT020001498">
    <property type="protein sequence ID" value="CAC5368711.1"/>
    <property type="molecule type" value="Genomic_DNA"/>
</dbReference>
<reference evidence="8 9" key="1">
    <citation type="submission" date="2020-06" db="EMBL/GenBank/DDBJ databases">
        <authorList>
            <person name="Li R."/>
            <person name="Bekaert M."/>
        </authorList>
    </citation>
    <scope>NUCLEOTIDE SEQUENCE [LARGE SCALE GENOMIC DNA]</scope>
    <source>
        <strain evidence="9">wild</strain>
    </source>
</reference>
<proteinExistence type="predicted"/>
<sequence>MPAPETYNTIICLCLHQIKVQYAAGGKIRGKVKKNREVEERFTTLKENIQIGTADLIQYVYKIVDILYAFPSKCNICIMDSKDITREQIDLPRQWEGKLAYLLHKVLSKKECDDLIKKAEDKGFEPTFLNCKGRRGSYKIDEFGNCSRCTLESKEVADTMWRRVGNLIPEIWNNRKVVGLNERIRVLRYNPGDNFHPHLDGSYVSEDGDRSYMSVQVYLNQNFEGGNTTFLCMLEEDKTEIIPQTGSMLIFEHEILHEGSKILSGRKYVLRTDVMYSSQIIPKKSKLSRLCHLFKT</sequence>
<dbReference type="PROSITE" id="PS51471">
    <property type="entry name" value="FE2OG_OXY"/>
    <property type="match status" value="1"/>
</dbReference>
<evidence type="ECO:0000256" key="5">
    <source>
        <dbReference type="ARBA" id="ARBA00023002"/>
    </source>
</evidence>
<dbReference type="PANTHER" id="PTHR10869:SF241">
    <property type="entry name" value="FE2OG DIOXYGENASE DOMAIN-CONTAINING PROTEIN"/>
    <property type="match status" value="1"/>
</dbReference>
<dbReference type="Gene3D" id="2.60.120.620">
    <property type="entry name" value="q2cbj1_9rhob like domain"/>
    <property type="match status" value="1"/>
</dbReference>
<dbReference type="Pfam" id="PF13640">
    <property type="entry name" value="2OG-FeII_Oxy_3"/>
    <property type="match status" value="1"/>
</dbReference>
<evidence type="ECO:0000313" key="9">
    <source>
        <dbReference type="Proteomes" id="UP000507470"/>
    </source>
</evidence>
<dbReference type="Proteomes" id="UP000507470">
    <property type="component" value="Unassembled WGS sequence"/>
</dbReference>
<dbReference type="AlphaFoldDB" id="A0A6J8ALV2"/>
<protein>
    <recommendedName>
        <fullName evidence="7">Fe2OG dioxygenase domain-containing protein</fullName>
    </recommendedName>
</protein>
<dbReference type="InterPro" id="IPR044862">
    <property type="entry name" value="Pro_4_hyd_alph_FE2OG_OXY"/>
</dbReference>
<feature type="domain" description="Fe2OG dioxygenase" evidence="7">
    <location>
        <begin position="180"/>
        <end position="276"/>
    </location>
</feature>
<evidence type="ECO:0000256" key="2">
    <source>
        <dbReference type="ARBA" id="ARBA00022723"/>
    </source>
</evidence>
<dbReference type="InterPro" id="IPR005123">
    <property type="entry name" value="Oxoglu/Fe-dep_dioxygenase_dom"/>
</dbReference>
<evidence type="ECO:0000259" key="7">
    <source>
        <dbReference type="PROSITE" id="PS51471"/>
    </source>
</evidence>
<dbReference type="OrthoDB" id="6088489at2759"/>
<dbReference type="GO" id="GO:0005506">
    <property type="term" value="F:iron ion binding"/>
    <property type="evidence" value="ECO:0007669"/>
    <property type="project" value="InterPro"/>
</dbReference>
<evidence type="ECO:0000256" key="1">
    <source>
        <dbReference type="ARBA" id="ARBA00001961"/>
    </source>
</evidence>
<dbReference type="InterPro" id="IPR045054">
    <property type="entry name" value="P4HA-like"/>
</dbReference>
<keyword evidence="9" id="KW-1185">Reference proteome</keyword>
<dbReference type="GO" id="GO:0005783">
    <property type="term" value="C:endoplasmic reticulum"/>
    <property type="evidence" value="ECO:0007669"/>
    <property type="project" value="TreeGrafter"/>
</dbReference>
<evidence type="ECO:0000256" key="6">
    <source>
        <dbReference type="ARBA" id="ARBA00023004"/>
    </source>
</evidence>
<keyword evidence="4" id="KW-0223">Dioxygenase</keyword>
<evidence type="ECO:0000256" key="4">
    <source>
        <dbReference type="ARBA" id="ARBA00022964"/>
    </source>
</evidence>
<comment type="cofactor">
    <cofactor evidence="1">
        <name>L-ascorbate</name>
        <dbReference type="ChEBI" id="CHEBI:38290"/>
    </cofactor>
</comment>
<keyword evidence="6" id="KW-0408">Iron</keyword>
<dbReference type="SMART" id="SM00702">
    <property type="entry name" value="P4Hc"/>
    <property type="match status" value="1"/>
</dbReference>
<name>A0A6J8ALV2_MYTCO</name>
<gene>
    <name evidence="8" type="ORF">MCOR_8183</name>
</gene>
<organism evidence="8 9">
    <name type="scientific">Mytilus coruscus</name>
    <name type="common">Sea mussel</name>
    <dbReference type="NCBI Taxonomy" id="42192"/>
    <lineage>
        <taxon>Eukaryota</taxon>
        <taxon>Metazoa</taxon>
        <taxon>Spiralia</taxon>
        <taxon>Lophotrochozoa</taxon>
        <taxon>Mollusca</taxon>
        <taxon>Bivalvia</taxon>
        <taxon>Autobranchia</taxon>
        <taxon>Pteriomorphia</taxon>
        <taxon>Mytilida</taxon>
        <taxon>Mytiloidea</taxon>
        <taxon>Mytilidae</taxon>
        <taxon>Mytilinae</taxon>
        <taxon>Mytilus</taxon>
    </lineage>
</organism>
<accession>A0A6J8ALV2</accession>
<dbReference type="GO" id="GO:0004656">
    <property type="term" value="F:procollagen-proline 4-dioxygenase activity"/>
    <property type="evidence" value="ECO:0007669"/>
    <property type="project" value="TreeGrafter"/>
</dbReference>
<evidence type="ECO:0000256" key="3">
    <source>
        <dbReference type="ARBA" id="ARBA00022896"/>
    </source>
</evidence>
<dbReference type="InterPro" id="IPR006620">
    <property type="entry name" value="Pro_4_hyd_alph"/>
</dbReference>
<dbReference type="GO" id="GO:0031418">
    <property type="term" value="F:L-ascorbic acid binding"/>
    <property type="evidence" value="ECO:0007669"/>
    <property type="project" value="UniProtKB-KW"/>
</dbReference>
<keyword evidence="5" id="KW-0560">Oxidoreductase</keyword>